<feature type="transmembrane region" description="Helical" evidence="8">
    <location>
        <begin position="39"/>
        <end position="63"/>
    </location>
</feature>
<evidence type="ECO:0000313" key="10">
    <source>
        <dbReference type="EMBL" id="ORY37662.1"/>
    </source>
</evidence>
<feature type="transmembrane region" description="Helical" evidence="8">
    <location>
        <begin position="75"/>
        <end position="99"/>
    </location>
</feature>
<protein>
    <submittedName>
        <fullName evidence="10">Sterol response element binding protein cleavage-activating protein</fullName>
    </submittedName>
</protein>
<proteinExistence type="predicted"/>
<accession>A0A1Y2BSC7</accession>
<feature type="transmembrane region" description="Helical" evidence="8">
    <location>
        <begin position="143"/>
        <end position="166"/>
    </location>
</feature>
<dbReference type="InterPro" id="IPR053958">
    <property type="entry name" value="HMGCR/SNAP/NPC1-like_SSD"/>
</dbReference>
<dbReference type="GO" id="GO:0045540">
    <property type="term" value="P:regulation of cholesterol biosynthetic process"/>
    <property type="evidence" value="ECO:0007669"/>
    <property type="project" value="TreeGrafter"/>
</dbReference>
<dbReference type="PROSITE" id="PS50156">
    <property type="entry name" value="SSD"/>
    <property type="match status" value="1"/>
</dbReference>
<dbReference type="SUPFAM" id="SSF82866">
    <property type="entry name" value="Multidrug efflux transporter AcrB transmembrane domain"/>
    <property type="match status" value="1"/>
</dbReference>
<evidence type="ECO:0000256" key="2">
    <source>
        <dbReference type="ARBA" id="ARBA00004394"/>
    </source>
</evidence>
<evidence type="ECO:0000256" key="1">
    <source>
        <dbReference type="ARBA" id="ARBA00004240"/>
    </source>
</evidence>
<comment type="caution">
    <text evidence="10">The sequence shown here is derived from an EMBL/GenBank/DDBJ whole genome shotgun (WGS) entry which is preliminary data.</text>
</comment>
<comment type="subcellular location">
    <subcellularLocation>
        <location evidence="1">Endoplasmic reticulum</location>
    </subcellularLocation>
    <subcellularLocation>
        <location evidence="2">Golgi apparatus membrane</location>
    </subcellularLocation>
</comment>
<keyword evidence="8" id="KW-1133">Transmembrane helix</keyword>
<keyword evidence="6" id="KW-0333">Golgi apparatus</keyword>
<evidence type="ECO:0000256" key="8">
    <source>
        <dbReference type="SAM" id="Phobius"/>
    </source>
</evidence>
<dbReference type="EMBL" id="MCGO01000049">
    <property type="protein sequence ID" value="ORY37662.1"/>
    <property type="molecule type" value="Genomic_DNA"/>
</dbReference>
<keyword evidence="7 8" id="KW-0472">Membrane</keyword>
<dbReference type="STRING" id="329046.A0A1Y2BSC7"/>
<dbReference type="OrthoDB" id="6510177at2759"/>
<dbReference type="PANTHER" id="PTHR46378:SF1">
    <property type="entry name" value="STEROL REGULATORY ELEMENT-BINDING PROTEIN CLEAVAGE-ACTIVATING PROTEIN"/>
    <property type="match status" value="1"/>
</dbReference>
<reference evidence="10 11" key="1">
    <citation type="submission" date="2016-07" db="EMBL/GenBank/DDBJ databases">
        <title>Pervasive Adenine N6-methylation of Active Genes in Fungi.</title>
        <authorList>
            <consortium name="DOE Joint Genome Institute"/>
            <person name="Mondo S.J."/>
            <person name="Dannebaum R.O."/>
            <person name="Kuo R.C."/>
            <person name="Labutti K."/>
            <person name="Haridas S."/>
            <person name="Kuo A."/>
            <person name="Salamov A."/>
            <person name="Ahrendt S.R."/>
            <person name="Lipzen A."/>
            <person name="Sullivan W."/>
            <person name="Andreopoulos W.B."/>
            <person name="Clum A."/>
            <person name="Lindquist E."/>
            <person name="Daum C."/>
            <person name="Ramamoorthy G.K."/>
            <person name="Gryganskyi A."/>
            <person name="Culley D."/>
            <person name="Magnuson J.K."/>
            <person name="James T.Y."/>
            <person name="O'Malley M.A."/>
            <person name="Stajich J.E."/>
            <person name="Spatafora J.W."/>
            <person name="Visel A."/>
            <person name="Grigoriev I.V."/>
        </authorList>
    </citation>
    <scope>NUCLEOTIDE SEQUENCE [LARGE SCALE GENOMIC DNA]</scope>
    <source>
        <strain evidence="10 11">JEL800</strain>
    </source>
</reference>
<keyword evidence="8" id="KW-0812">Transmembrane</keyword>
<feature type="transmembrane region" description="Helical" evidence="8">
    <location>
        <begin position="6"/>
        <end position="27"/>
    </location>
</feature>
<keyword evidence="4" id="KW-0677">Repeat</keyword>
<evidence type="ECO:0000256" key="6">
    <source>
        <dbReference type="ARBA" id="ARBA00023034"/>
    </source>
</evidence>
<name>A0A1Y2BSC7_9FUNG</name>
<dbReference type="AlphaFoldDB" id="A0A1Y2BSC7"/>
<evidence type="ECO:0000259" key="9">
    <source>
        <dbReference type="PROSITE" id="PS50156"/>
    </source>
</evidence>
<dbReference type="InterPro" id="IPR030225">
    <property type="entry name" value="SCAP"/>
</dbReference>
<keyword evidence="11" id="KW-1185">Reference proteome</keyword>
<dbReference type="GO" id="GO:0032933">
    <property type="term" value="P:SREBP signaling pathway"/>
    <property type="evidence" value="ECO:0007669"/>
    <property type="project" value="InterPro"/>
</dbReference>
<dbReference type="GO" id="GO:0005789">
    <property type="term" value="C:endoplasmic reticulum membrane"/>
    <property type="evidence" value="ECO:0007669"/>
    <property type="project" value="InterPro"/>
</dbReference>
<dbReference type="GO" id="GO:0032934">
    <property type="term" value="F:sterol binding"/>
    <property type="evidence" value="ECO:0007669"/>
    <property type="project" value="InterPro"/>
</dbReference>
<dbReference type="GO" id="GO:0032936">
    <property type="term" value="C:SREBP-SCAP complex"/>
    <property type="evidence" value="ECO:0007669"/>
    <property type="project" value="TreeGrafter"/>
</dbReference>
<organism evidence="10 11">
    <name type="scientific">Rhizoclosmatium globosum</name>
    <dbReference type="NCBI Taxonomy" id="329046"/>
    <lineage>
        <taxon>Eukaryota</taxon>
        <taxon>Fungi</taxon>
        <taxon>Fungi incertae sedis</taxon>
        <taxon>Chytridiomycota</taxon>
        <taxon>Chytridiomycota incertae sedis</taxon>
        <taxon>Chytridiomycetes</taxon>
        <taxon>Chytridiales</taxon>
        <taxon>Chytriomycetaceae</taxon>
        <taxon>Rhizoclosmatium</taxon>
    </lineage>
</organism>
<feature type="domain" description="SSD" evidence="9">
    <location>
        <begin position="8"/>
        <end position="166"/>
    </location>
</feature>
<feature type="transmembrane region" description="Helical" evidence="8">
    <location>
        <begin position="120"/>
        <end position="137"/>
    </location>
</feature>
<keyword evidence="3" id="KW-0853">WD repeat</keyword>
<evidence type="ECO:0000256" key="3">
    <source>
        <dbReference type="ARBA" id="ARBA00022574"/>
    </source>
</evidence>
<evidence type="ECO:0000256" key="4">
    <source>
        <dbReference type="ARBA" id="ARBA00022737"/>
    </source>
</evidence>
<dbReference type="GO" id="GO:0000139">
    <property type="term" value="C:Golgi membrane"/>
    <property type="evidence" value="ECO:0007669"/>
    <property type="project" value="UniProtKB-SubCell"/>
</dbReference>
<keyword evidence="5" id="KW-0256">Endoplasmic reticulum</keyword>
<evidence type="ECO:0000256" key="5">
    <source>
        <dbReference type="ARBA" id="ARBA00022824"/>
    </source>
</evidence>
<dbReference type="Proteomes" id="UP000193642">
    <property type="component" value="Unassembled WGS sequence"/>
</dbReference>
<dbReference type="Pfam" id="PF12349">
    <property type="entry name" value="Sterol-sensing"/>
    <property type="match status" value="1"/>
</dbReference>
<dbReference type="InterPro" id="IPR000731">
    <property type="entry name" value="SSD"/>
</dbReference>
<sequence length="201" mass="22236">MDDVFSVEYAIVLLSYIIVFFYISLVLGRVELVKSKFGLGMGAVIMVFSSLTMSVGLTSWMGVTSTLVPWEVLPFLIIAIGVENIFVMTNAVVTSSIDLPVRERVGIGLSKVGAKMTSKVFHELCLLVLVSLINVPALQEFCLFATVAVVIDFMMQITFFTTILSIDIRRLEPFMLAKVQSLQRTLVQVFRLKAKANDGVL</sequence>
<gene>
    <name evidence="10" type="ORF">BCR33DRAFT_449178</name>
</gene>
<dbReference type="PANTHER" id="PTHR46378">
    <property type="entry name" value="STEROL REGULATORY ELEMENT-BINDING PROTEIN CLEAVAGE-ACTIVATING PROTEIN"/>
    <property type="match status" value="1"/>
</dbReference>
<evidence type="ECO:0000313" key="11">
    <source>
        <dbReference type="Proteomes" id="UP000193642"/>
    </source>
</evidence>
<evidence type="ECO:0000256" key="7">
    <source>
        <dbReference type="ARBA" id="ARBA00023136"/>
    </source>
</evidence>